<keyword evidence="2" id="KW-1185">Reference proteome</keyword>
<comment type="caution">
    <text evidence="1">The sequence shown here is derived from an EMBL/GenBank/DDBJ whole genome shotgun (WGS) entry which is preliminary data.</text>
</comment>
<accession>A0AAE0BAI6</accession>
<gene>
    <name evidence="1" type="ORF">Dsin_004264</name>
</gene>
<evidence type="ECO:0000313" key="1">
    <source>
        <dbReference type="EMBL" id="KAK3232383.1"/>
    </source>
</evidence>
<reference evidence="1" key="1">
    <citation type="journal article" date="2023" name="Plant J.">
        <title>Genome sequences and population genomics provide insights into the demographic history, inbreeding, and mutation load of two 'living fossil' tree species of Dipteronia.</title>
        <authorList>
            <person name="Feng Y."/>
            <person name="Comes H.P."/>
            <person name="Chen J."/>
            <person name="Zhu S."/>
            <person name="Lu R."/>
            <person name="Zhang X."/>
            <person name="Li P."/>
            <person name="Qiu J."/>
            <person name="Olsen K.M."/>
            <person name="Qiu Y."/>
        </authorList>
    </citation>
    <scope>NUCLEOTIDE SEQUENCE</scope>
    <source>
        <strain evidence="1">NBL</strain>
    </source>
</reference>
<name>A0AAE0BAI6_9ROSI</name>
<dbReference type="AlphaFoldDB" id="A0AAE0BAI6"/>
<proteinExistence type="predicted"/>
<dbReference type="EMBL" id="JANJYJ010000001">
    <property type="protein sequence ID" value="KAK3232383.1"/>
    <property type="molecule type" value="Genomic_DNA"/>
</dbReference>
<evidence type="ECO:0000313" key="2">
    <source>
        <dbReference type="Proteomes" id="UP001281410"/>
    </source>
</evidence>
<protein>
    <submittedName>
        <fullName evidence="1">Uncharacterized protein</fullName>
    </submittedName>
</protein>
<organism evidence="1 2">
    <name type="scientific">Dipteronia sinensis</name>
    <dbReference type="NCBI Taxonomy" id="43782"/>
    <lineage>
        <taxon>Eukaryota</taxon>
        <taxon>Viridiplantae</taxon>
        <taxon>Streptophyta</taxon>
        <taxon>Embryophyta</taxon>
        <taxon>Tracheophyta</taxon>
        <taxon>Spermatophyta</taxon>
        <taxon>Magnoliopsida</taxon>
        <taxon>eudicotyledons</taxon>
        <taxon>Gunneridae</taxon>
        <taxon>Pentapetalae</taxon>
        <taxon>rosids</taxon>
        <taxon>malvids</taxon>
        <taxon>Sapindales</taxon>
        <taxon>Sapindaceae</taxon>
        <taxon>Hippocastanoideae</taxon>
        <taxon>Acereae</taxon>
        <taxon>Dipteronia</taxon>
    </lineage>
</organism>
<dbReference type="Proteomes" id="UP001281410">
    <property type="component" value="Unassembled WGS sequence"/>
</dbReference>
<sequence>MASHLLQKFVGGFRCTLFDALSHFDKNSVLEPGLFRLDPGCFELLSSDFPDPRTG</sequence>